<protein>
    <submittedName>
        <fullName evidence="1">Uncharacterized protein</fullName>
    </submittedName>
</protein>
<sequence length="93" mass="10563">MTDERDYPEVISEEEQEHGSRIGAKMHLFLERMITAAKEEECIDDERATDLMLCAAVQLHAERFPTTPKDIAVFCRSIAEEVLKESGEGDVLH</sequence>
<reference evidence="1 2" key="1">
    <citation type="submission" date="2023-10" db="EMBL/GenBank/DDBJ databases">
        <title>Two novel species belonging to the OM43/NOR5 clade.</title>
        <authorList>
            <person name="Park M."/>
        </authorList>
    </citation>
    <scope>NUCLEOTIDE SEQUENCE [LARGE SCALE GENOMIC DNA]</scope>
    <source>
        <strain evidence="1 2">IMCC43200</strain>
    </source>
</reference>
<name>A0ABZ0I3I5_9GAMM</name>
<keyword evidence="2" id="KW-1185">Reference proteome</keyword>
<dbReference type="Proteomes" id="UP001626537">
    <property type="component" value="Chromosome"/>
</dbReference>
<dbReference type="EMBL" id="CP136864">
    <property type="protein sequence ID" value="WOJ93700.1"/>
    <property type="molecule type" value="Genomic_DNA"/>
</dbReference>
<gene>
    <name evidence="1" type="ORF">R0135_00690</name>
</gene>
<organism evidence="1 2">
    <name type="scientific">Congregibacter variabilis</name>
    <dbReference type="NCBI Taxonomy" id="3081200"/>
    <lineage>
        <taxon>Bacteria</taxon>
        <taxon>Pseudomonadati</taxon>
        <taxon>Pseudomonadota</taxon>
        <taxon>Gammaproteobacteria</taxon>
        <taxon>Cellvibrionales</taxon>
        <taxon>Halieaceae</taxon>
        <taxon>Congregibacter</taxon>
    </lineage>
</organism>
<evidence type="ECO:0000313" key="1">
    <source>
        <dbReference type="EMBL" id="WOJ93700.1"/>
    </source>
</evidence>
<proteinExistence type="predicted"/>
<evidence type="ECO:0000313" key="2">
    <source>
        <dbReference type="Proteomes" id="UP001626537"/>
    </source>
</evidence>
<accession>A0ABZ0I3I5</accession>
<dbReference type="RefSeq" id="WP_407348344.1">
    <property type="nucleotide sequence ID" value="NZ_CP136864.1"/>
</dbReference>